<sequence length="658" mass="75021">MFSVQCEENSHKDDHVELDNNPINLIDIKPINSQLIRTKKEVENSLDDHINIEHIEHHNIETLNEHLNRQNKRNYANTNNDNNVELNDNNEENNLLKSLINFNEINNYKFQSSKLTNERSTTLPFIEMIVQRTVNKYMNVIRTRSDWLKRLLQLVKEERDIRSRYNCFTDACIYKIQLFTTQLKAHLLRNTVHIEPIKHKDHKSINLRLKRMRRSVPEPSTSTFGLNDSTIEILNDSPEIQDLLFLHDGVTEDDALRVPDEVITLNVNKPREDGDIMNWTNNNDSRQKPINFDNTDKINVARFSQELISDVLSKHKIKGQITVTPTFAETTESITTISNNSTNLSIEAVSSMPTEQLQISTDNQQKLLLDESNSQSDNLEKNVDTPENTHKEYDSVLSHSRTEQTSNKSNDQINYLDEKSGEEERESDISTILIEDDSGVDVSSLSMSSSEKPRPLSSSLDTTVSATDLPNISSDLLTTPNPMDNITEEQSGTNTTPSLPTTSVPSVVTASSSELRQADVYQHTIKPALNIRAISLTVEETLAIPFGLNKFDGRPYENCTGQYENYCYNAIKCVYINVLETAACYCRTGYTGVRCDMFNLPQTLDILKSFREESIDINSLHQPTAYILHNVIEATARYTVNAVLEERLLSTWEDDAPF</sequence>
<reference evidence="4" key="2">
    <citation type="journal article" date="2023" name="Infect Dis Poverty">
        <title>Chromosome-scale genome of the human blood fluke Schistosoma mekongi and its implications for public health.</title>
        <authorList>
            <person name="Zhou M."/>
            <person name="Xu L."/>
            <person name="Xu D."/>
            <person name="Chen W."/>
            <person name="Khan J."/>
            <person name="Hu Y."/>
            <person name="Huang H."/>
            <person name="Wei H."/>
            <person name="Zhang Y."/>
            <person name="Chusongsang P."/>
            <person name="Tanasarnprasert K."/>
            <person name="Hu X."/>
            <person name="Limpanont Y."/>
            <person name="Lv Z."/>
        </authorList>
    </citation>
    <scope>NUCLEOTIDE SEQUENCE</scope>
    <source>
        <strain evidence="4">LV_2022a</strain>
    </source>
</reference>
<dbReference type="Gene3D" id="2.10.25.10">
    <property type="entry name" value="Laminin"/>
    <property type="match status" value="1"/>
</dbReference>
<comment type="caution">
    <text evidence="1">Lacks conserved residue(s) required for the propagation of feature annotation.</text>
</comment>
<dbReference type="EMBL" id="JALJAT010000005">
    <property type="protein sequence ID" value="KAK4469111.1"/>
    <property type="molecule type" value="Genomic_DNA"/>
</dbReference>
<comment type="caution">
    <text evidence="4">The sequence shown here is derived from an EMBL/GenBank/DDBJ whole genome shotgun (WGS) entry which is preliminary data.</text>
</comment>
<gene>
    <name evidence="4" type="ORF">MN116_006697</name>
</gene>
<dbReference type="Proteomes" id="UP001292079">
    <property type="component" value="Unassembled WGS sequence"/>
</dbReference>
<evidence type="ECO:0000256" key="2">
    <source>
        <dbReference type="SAM" id="MobiDB-lite"/>
    </source>
</evidence>
<dbReference type="SUPFAM" id="SSF57196">
    <property type="entry name" value="EGF/Laminin"/>
    <property type="match status" value="1"/>
</dbReference>
<proteinExistence type="predicted"/>
<keyword evidence="1" id="KW-1015">Disulfide bond</keyword>
<feature type="compositionally biased region" description="Low complexity" evidence="2">
    <location>
        <begin position="493"/>
        <end position="505"/>
    </location>
</feature>
<dbReference type="PROSITE" id="PS01186">
    <property type="entry name" value="EGF_2"/>
    <property type="match status" value="1"/>
</dbReference>
<evidence type="ECO:0000256" key="1">
    <source>
        <dbReference type="PROSITE-ProRule" id="PRU00076"/>
    </source>
</evidence>
<feature type="compositionally biased region" description="Polar residues" evidence="2">
    <location>
        <begin position="397"/>
        <end position="413"/>
    </location>
</feature>
<dbReference type="AlphaFoldDB" id="A0AAE1Z7Q8"/>
<evidence type="ECO:0000259" key="3">
    <source>
        <dbReference type="PROSITE" id="PS50026"/>
    </source>
</evidence>
<dbReference type="PROSITE" id="PS00022">
    <property type="entry name" value="EGF_1"/>
    <property type="match status" value="1"/>
</dbReference>
<feature type="compositionally biased region" description="Low complexity" evidence="2">
    <location>
        <begin position="440"/>
        <end position="460"/>
    </location>
</feature>
<feature type="domain" description="EGF-like" evidence="3">
    <location>
        <begin position="555"/>
        <end position="596"/>
    </location>
</feature>
<protein>
    <recommendedName>
        <fullName evidence="3">EGF-like domain-containing protein</fullName>
    </recommendedName>
</protein>
<keyword evidence="1" id="KW-0245">EGF-like domain</keyword>
<evidence type="ECO:0000313" key="5">
    <source>
        <dbReference type="Proteomes" id="UP001292079"/>
    </source>
</evidence>
<reference evidence="4" key="1">
    <citation type="submission" date="2022-04" db="EMBL/GenBank/DDBJ databases">
        <authorList>
            <person name="Xu L."/>
            <person name="Lv Z."/>
        </authorList>
    </citation>
    <scope>NUCLEOTIDE SEQUENCE</scope>
    <source>
        <strain evidence="4">LV_2022a</strain>
    </source>
</reference>
<feature type="disulfide bond" evidence="1">
    <location>
        <begin position="567"/>
        <end position="584"/>
    </location>
</feature>
<feature type="compositionally biased region" description="Polar residues" evidence="2">
    <location>
        <begin position="461"/>
        <end position="492"/>
    </location>
</feature>
<feature type="region of interest" description="Disordered" evidence="2">
    <location>
        <begin position="394"/>
        <end position="505"/>
    </location>
</feature>
<accession>A0AAE1Z7Q8</accession>
<feature type="disulfide bond" evidence="1">
    <location>
        <begin position="586"/>
        <end position="595"/>
    </location>
</feature>
<dbReference type="PROSITE" id="PS50026">
    <property type="entry name" value="EGF_3"/>
    <property type="match status" value="1"/>
</dbReference>
<name>A0AAE1Z7Q8_SCHME</name>
<keyword evidence="5" id="KW-1185">Reference proteome</keyword>
<evidence type="ECO:0000313" key="4">
    <source>
        <dbReference type="EMBL" id="KAK4469111.1"/>
    </source>
</evidence>
<dbReference type="InterPro" id="IPR000742">
    <property type="entry name" value="EGF"/>
</dbReference>
<organism evidence="4 5">
    <name type="scientific">Schistosoma mekongi</name>
    <name type="common">Parasitic worm</name>
    <dbReference type="NCBI Taxonomy" id="38744"/>
    <lineage>
        <taxon>Eukaryota</taxon>
        <taxon>Metazoa</taxon>
        <taxon>Spiralia</taxon>
        <taxon>Lophotrochozoa</taxon>
        <taxon>Platyhelminthes</taxon>
        <taxon>Trematoda</taxon>
        <taxon>Digenea</taxon>
        <taxon>Strigeidida</taxon>
        <taxon>Schistosomatoidea</taxon>
        <taxon>Schistosomatidae</taxon>
        <taxon>Schistosoma</taxon>
    </lineage>
</organism>